<evidence type="ECO:0000313" key="1">
    <source>
        <dbReference type="EMBL" id="KAI8655117.1"/>
    </source>
</evidence>
<comment type="caution">
    <text evidence="1">The sequence shown here is derived from an EMBL/GenBank/DDBJ whole genome shotgun (WGS) entry which is preliminary data.</text>
</comment>
<keyword evidence="2" id="KW-1185">Reference proteome</keyword>
<dbReference type="Proteomes" id="UP001065298">
    <property type="component" value="Chromosome 10"/>
</dbReference>
<organism evidence="1 2">
    <name type="scientific">Fusarium keratoplasticum</name>
    <dbReference type="NCBI Taxonomy" id="1328300"/>
    <lineage>
        <taxon>Eukaryota</taxon>
        <taxon>Fungi</taxon>
        <taxon>Dikarya</taxon>
        <taxon>Ascomycota</taxon>
        <taxon>Pezizomycotina</taxon>
        <taxon>Sordariomycetes</taxon>
        <taxon>Hypocreomycetidae</taxon>
        <taxon>Hypocreales</taxon>
        <taxon>Nectriaceae</taxon>
        <taxon>Fusarium</taxon>
        <taxon>Fusarium solani species complex</taxon>
    </lineage>
</organism>
<gene>
    <name evidence="1" type="ORF">NCS57_01259400</name>
</gene>
<accession>A0ACC0QLK7</accession>
<protein>
    <submittedName>
        <fullName evidence="1">Uncharacterized protein</fullName>
    </submittedName>
</protein>
<reference evidence="1" key="1">
    <citation type="submission" date="2022-06" db="EMBL/GenBank/DDBJ databases">
        <title>Fusarium solani species complex genomes reveal bases of compartmentalisation and animal pathogenesis.</title>
        <authorList>
            <person name="Tsai I.J."/>
        </authorList>
    </citation>
    <scope>NUCLEOTIDE SEQUENCE</scope>
    <source>
        <strain evidence="1">Fu6.1</strain>
    </source>
</reference>
<evidence type="ECO:0000313" key="2">
    <source>
        <dbReference type="Proteomes" id="UP001065298"/>
    </source>
</evidence>
<sequence>MPGLLGTPTLTKMTVDAIGRLWRRLKKSKKQGPEQVPEQVPEQGPEQDLEQDLHAFYSDSSDSIESSYSDPDPLECFEAVQGWVNGTSDTYDFFGAWRHPSEPSSIASFDGEADLFCGVSVRGDLAEPVEAVEPTVPIVPAKPAKRGIKDVFKNVKAAFKQRYTTG</sequence>
<proteinExistence type="predicted"/>
<dbReference type="EMBL" id="CM046512">
    <property type="protein sequence ID" value="KAI8655117.1"/>
    <property type="molecule type" value="Genomic_DNA"/>
</dbReference>
<name>A0ACC0QLK7_9HYPO</name>